<evidence type="ECO:0000313" key="2">
    <source>
        <dbReference type="EMBL" id="KAA0203445.1"/>
    </source>
</evidence>
<feature type="region of interest" description="Disordered" evidence="1">
    <location>
        <begin position="84"/>
        <end position="114"/>
    </location>
</feature>
<evidence type="ECO:0008006" key="3">
    <source>
        <dbReference type="Google" id="ProtNLM"/>
    </source>
</evidence>
<dbReference type="EMBL" id="JQDR03001645">
    <property type="protein sequence ID" value="KAA0203445.1"/>
    <property type="molecule type" value="Genomic_DNA"/>
</dbReference>
<reference evidence="2" key="1">
    <citation type="submission" date="2014-08" db="EMBL/GenBank/DDBJ databases">
        <authorList>
            <person name="Murali S."/>
            <person name="Richards S."/>
            <person name="Bandaranaike D."/>
            <person name="Bellair M."/>
            <person name="Blankenburg K."/>
            <person name="Chao H."/>
            <person name="Dinh H."/>
            <person name="Doddapaneni H."/>
            <person name="Dugan-Rocha S."/>
            <person name="Elkadiri S."/>
            <person name="Gnanaolivu R."/>
            <person name="Hughes D."/>
            <person name="Lee S."/>
            <person name="Li M."/>
            <person name="Ming W."/>
            <person name="Munidasa M."/>
            <person name="Muniz J."/>
            <person name="Nguyen L."/>
            <person name="Osuji N."/>
            <person name="Pu L.-L."/>
            <person name="Puazo M."/>
            <person name="Skinner E."/>
            <person name="Qu C."/>
            <person name="Quiroz J."/>
            <person name="Raj R."/>
            <person name="Weissenberger G."/>
            <person name="Xin Y."/>
            <person name="Zou X."/>
            <person name="Han Y."/>
            <person name="Worley K."/>
            <person name="Muzny D."/>
            <person name="Gibbs R."/>
        </authorList>
    </citation>
    <scope>NUCLEOTIDE SEQUENCE</scope>
    <source>
        <strain evidence="2">HAZT.00-mixed</strain>
        <tissue evidence="2">Whole organism</tissue>
    </source>
</reference>
<dbReference type="Proteomes" id="UP000711488">
    <property type="component" value="Unassembled WGS sequence"/>
</dbReference>
<name>A0A6A0HER8_HYAAZ</name>
<feature type="compositionally biased region" description="Basic and acidic residues" evidence="1">
    <location>
        <begin position="97"/>
        <end position="114"/>
    </location>
</feature>
<dbReference type="Gene3D" id="1.20.58.60">
    <property type="match status" value="1"/>
</dbReference>
<evidence type="ECO:0000256" key="1">
    <source>
        <dbReference type="SAM" id="MobiDB-lite"/>
    </source>
</evidence>
<reference evidence="2" key="3">
    <citation type="submission" date="2019-06" db="EMBL/GenBank/DDBJ databases">
        <authorList>
            <person name="Poynton C."/>
            <person name="Hasenbein S."/>
            <person name="Benoit J.B."/>
            <person name="Sepulveda M.S."/>
            <person name="Poelchau M.F."/>
            <person name="Murali S.C."/>
            <person name="Chen S."/>
            <person name="Glastad K.M."/>
            <person name="Werren J.H."/>
            <person name="Vineis J.H."/>
            <person name="Bowen J.L."/>
            <person name="Friedrich M."/>
            <person name="Jones J."/>
            <person name="Robertson H.M."/>
            <person name="Feyereisen R."/>
            <person name="Mechler-Hickson A."/>
            <person name="Mathers N."/>
            <person name="Lee C.E."/>
            <person name="Colbourne J.K."/>
            <person name="Biales A."/>
            <person name="Johnston J.S."/>
            <person name="Wellborn G.A."/>
            <person name="Rosendale A.J."/>
            <person name="Cridge A.G."/>
            <person name="Munoz-Torres M.C."/>
            <person name="Bain P.A."/>
            <person name="Manny A.R."/>
            <person name="Major K.M."/>
            <person name="Lambert F.N."/>
            <person name="Vulpe C.D."/>
            <person name="Tuck P."/>
            <person name="Blalock B.J."/>
            <person name="Lin Y.-Y."/>
            <person name="Smith M.E."/>
            <person name="Ochoa-Acuna H."/>
            <person name="Chen M.-J.M."/>
            <person name="Childers C.P."/>
            <person name="Qu J."/>
            <person name="Dugan S."/>
            <person name="Lee S.L."/>
            <person name="Chao H."/>
            <person name="Dinh H."/>
            <person name="Han Y."/>
            <person name="Doddapaneni H."/>
            <person name="Worley K.C."/>
            <person name="Muzny D.M."/>
            <person name="Gibbs R.A."/>
            <person name="Richards S."/>
        </authorList>
    </citation>
    <scope>NUCLEOTIDE SEQUENCE</scope>
    <source>
        <strain evidence="2">HAZT.00-mixed</strain>
        <tissue evidence="2">Whole organism</tissue>
    </source>
</reference>
<reference evidence="2" key="2">
    <citation type="journal article" date="2018" name="Environ. Sci. Technol.">
        <title>The Toxicogenome of Hyalella azteca: A Model for Sediment Ecotoxicology and Evolutionary Toxicology.</title>
        <authorList>
            <person name="Poynton H.C."/>
            <person name="Hasenbein S."/>
            <person name="Benoit J.B."/>
            <person name="Sepulveda M.S."/>
            <person name="Poelchau M.F."/>
            <person name="Hughes D.S.T."/>
            <person name="Murali S.C."/>
            <person name="Chen S."/>
            <person name="Glastad K.M."/>
            <person name="Goodisman M.A.D."/>
            <person name="Werren J.H."/>
            <person name="Vineis J.H."/>
            <person name="Bowen J.L."/>
            <person name="Friedrich M."/>
            <person name="Jones J."/>
            <person name="Robertson H.M."/>
            <person name="Feyereisen R."/>
            <person name="Mechler-Hickson A."/>
            <person name="Mathers N."/>
            <person name="Lee C.E."/>
            <person name="Colbourne J.K."/>
            <person name="Biales A."/>
            <person name="Johnston J.S."/>
            <person name="Wellborn G.A."/>
            <person name="Rosendale A.J."/>
            <person name="Cridge A.G."/>
            <person name="Munoz-Torres M.C."/>
            <person name="Bain P.A."/>
            <person name="Manny A.R."/>
            <person name="Major K.M."/>
            <person name="Lambert F.N."/>
            <person name="Vulpe C.D."/>
            <person name="Tuck P."/>
            <person name="Blalock B.J."/>
            <person name="Lin Y.Y."/>
            <person name="Smith M.E."/>
            <person name="Ochoa-Acuna H."/>
            <person name="Chen M.M."/>
            <person name="Childers C.P."/>
            <person name="Qu J."/>
            <person name="Dugan S."/>
            <person name="Lee S.L."/>
            <person name="Chao H."/>
            <person name="Dinh H."/>
            <person name="Han Y."/>
            <person name="Doddapaneni H."/>
            <person name="Worley K.C."/>
            <person name="Muzny D.M."/>
            <person name="Gibbs R.A."/>
            <person name="Richards S."/>
        </authorList>
    </citation>
    <scope>NUCLEOTIDE SEQUENCE</scope>
    <source>
        <strain evidence="2">HAZT.00-mixed</strain>
        <tissue evidence="2">Whole organism</tissue>
    </source>
</reference>
<dbReference type="SUPFAM" id="SSF46966">
    <property type="entry name" value="Spectrin repeat"/>
    <property type="match status" value="1"/>
</dbReference>
<organism evidence="2">
    <name type="scientific">Hyalella azteca</name>
    <name type="common">Amphipod</name>
    <dbReference type="NCBI Taxonomy" id="294128"/>
    <lineage>
        <taxon>Eukaryota</taxon>
        <taxon>Metazoa</taxon>
        <taxon>Ecdysozoa</taxon>
        <taxon>Arthropoda</taxon>
        <taxon>Crustacea</taxon>
        <taxon>Multicrustacea</taxon>
        <taxon>Malacostraca</taxon>
        <taxon>Eumalacostraca</taxon>
        <taxon>Peracarida</taxon>
        <taxon>Amphipoda</taxon>
        <taxon>Senticaudata</taxon>
        <taxon>Talitrida</taxon>
        <taxon>Talitroidea</taxon>
        <taxon>Hyalellidae</taxon>
        <taxon>Hyalella</taxon>
    </lineage>
</organism>
<comment type="caution">
    <text evidence="2">The sequence shown here is derived from an EMBL/GenBank/DDBJ whole genome shotgun (WGS) entry which is preliminary data.</text>
</comment>
<dbReference type="AlphaFoldDB" id="A0A6A0HER8"/>
<protein>
    <recommendedName>
        <fullName evidence="3">Dystrophin</fullName>
    </recommendedName>
</protein>
<gene>
    <name evidence="2" type="ORF">HAZT_HAZT010527</name>
</gene>
<accession>A0A6A0HER8</accession>
<sequence>MAFLIYFRSRLEGNSESWNSLLLSLRELIEWVIRKDTELTAIGPLSGDLPTLAKLESDLVSFRRVLDEKQPVVESNLKSGRQLIASEPPLSDTSDSEAGRDMDGDARRHGEESARELTRAVRREVAKLSEKWAALRERAAAVASNVALAHKDCEALVIDHGLWWDVAGRAYFIYI</sequence>
<proteinExistence type="predicted"/>